<organism evidence="8 9">
    <name type="scientific">Hyphomonas atlantica</name>
    <dbReference type="NCBI Taxonomy" id="1280948"/>
    <lineage>
        <taxon>Bacteria</taxon>
        <taxon>Pseudomonadati</taxon>
        <taxon>Pseudomonadota</taxon>
        <taxon>Alphaproteobacteria</taxon>
        <taxon>Hyphomonadales</taxon>
        <taxon>Hyphomonadaceae</taxon>
        <taxon>Hyphomonas</taxon>
    </lineage>
</organism>
<evidence type="ECO:0000256" key="2">
    <source>
        <dbReference type="ARBA" id="ARBA00023015"/>
    </source>
</evidence>
<keyword evidence="2 5" id="KW-0805">Transcription regulation</keyword>
<dbReference type="InterPro" id="IPR023120">
    <property type="entry name" value="WHTH_transcript_rep_HrcA_IDD"/>
</dbReference>
<comment type="caution">
    <text evidence="8">The sequence shown here is derived from an EMBL/GenBank/DDBJ whole genome shotgun (WGS) entry which is preliminary data.</text>
</comment>
<evidence type="ECO:0000256" key="1">
    <source>
        <dbReference type="ARBA" id="ARBA00022491"/>
    </source>
</evidence>
<gene>
    <name evidence="5 8" type="primary">hrcA</name>
    <name evidence="7" type="ORF">DCG65_02590</name>
    <name evidence="8" type="ORF">HY36_08755</name>
</gene>
<dbReference type="eggNOG" id="COG1420">
    <property type="taxonomic scope" value="Bacteria"/>
</dbReference>
<reference evidence="8 9" key="1">
    <citation type="journal article" date="2014" name="Antonie Van Leeuwenhoek">
        <title>Hyphomonas beringensis sp. nov. and Hyphomonas chukchiensis sp. nov., isolated from surface seawater of the Bering Sea and Chukchi Sea.</title>
        <authorList>
            <person name="Li C."/>
            <person name="Lai Q."/>
            <person name="Li G."/>
            <person name="Dong C."/>
            <person name="Wang J."/>
            <person name="Liao Y."/>
            <person name="Shao Z."/>
        </authorList>
    </citation>
    <scope>NUCLEOTIDE SEQUENCE [LARGE SCALE GENOMIC DNA]</scope>
    <source>
        <strain evidence="8 9">22II1-22F38</strain>
    </source>
</reference>
<dbReference type="AlphaFoldDB" id="A0A059DY10"/>
<dbReference type="SUPFAM" id="SSF55781">
    <property type="entry name" value="GAF domain-like"/>
    <property type="match status" value="1"/>
</dbReference>
<dbReference type="GO" id="GO:0045892">
    <property type="term" value="P:negative regulation of DNA-templated transcription"/>
    <property type="evidence" value="ECO:0007669"/>
    <property type="project" value="UniProtKB-UniRule"/>
</dbReference>
<dbReference type="Proteomes" id="UP000024547">
    <property type="component" value="Unassembled WGS sequence"/>
</dbReference>
<dbReference type="HAMAP" id="MF_00081">
    <property type="entry name" value="HrcA"/>
    <property type="match status" value="1"/>
</dbReference>
<evidence type="ECO:0000313" key="8">
    <source>
        <dbReference type="EMBL" id="KCZ58460.1"/>
    </source>
</evidence>
<evidence type="ECO:0000256" key="4">
    <source>
        <dbReference type="ARBA" id="ARBA00023163"/>
    </source>
</evidence>
<proteinExistence type="inferred from homology"/>
<dbReference type="PANTHER" id="PTHR34824:SF1">
    <property type="entry name" value="HEAT-INDUCIBLE TRANSCRIPTION REPRESSOR HRCA"/>
    <property type="match status" value="1"/>
</dbReference>
<evidence type="ECO:0000313" key="9">
    <source>
        <dbReference type="Proteomes" id="UP000024547"/>
    </source>
</evidence>
<dbReference type="Gene3D" id="1.10.10.10">
    <property type="entry name" value="Winged helix-like DNA-binding domain superfamily/Winged helix DNA-binding domain"/>
    <property type="match status" value="1"/>
</dbReference>
<dbReference type="SUPFAM" id="SSF46785">
    <property type="entry name" value="Winged helix' DNA-binding domain"/>
    <property type="match status" value="1"/>
</dbReference>
<evidence type="ECO:0000259" key="6">
    <source>
        <dbReference type="Pfam" id="PF01628"/>
    </source>
</evidence>
<comment type="similarity">
    <text evidence="5">Belongs to the HrcA family.</text>
</comment>
<dbReference type="InterPro" id="IPR036390">
    <property type="entry name" value="WH_DNA-bd_sf"/>
</dbReference>
<dbReference type="STRING" id="1280948.HY36_08755"/>
<evidence type="ECO:0000256" key="3">
    <source>
        <dbReference type="ARBA" id="ARBA00023016"/>
    </source>
</evidence>
<accession>A0A059DY10</accession>
<evidence type="ECO:0000313" key="7">
    <source>
        <dbReference type="EMBL" id="HAE93421.1"/>
    </source>
</evidence>
<dbReference type="InterPro" id="IPR029016">
    <property type="entry name" value="GAF-like_dom_sf"/>
</dbReference>
<dbReference type="GeneID" id="92498907"/>
<dbReference type="Gene3D" id="3.30.390.60">
    <property type="entry name" value="Heat-inducible transcription repressor hrca homolog, domain 3"/>
    <property type="match status" value="1"/>
</dbReference>
<keyword evidence="3 5" id="KW-0346">Stress response</keyword>
<dbReference type="EMBL" id="DMBR01000077">
    <property type="protein sequence ID" value="HAE93421.1"/>
    <property type="molecule type" value="Genomic_DNA"/>
</dbReference>
<keyword evidence="1 5" id="KW-0678">Repressor</keyword>
<comment type="function">
    <text evidence="5">Negative regulator of class I heat shock genes (grpE-dnaK-dnaJ and groELS operons). Prevents heat-shock induction of these operons.</text>
</comment>
<dbReference type="GO" id="GO:0003677">
    <property type="term" value="F:DNA binding"/>
    <property type="evidence" value="ECO:0007669"/>
    <property type="project" value="InterPro"/>
</dbReference>
<protein>
    <recommendedName>
        <fullName evidence="5">Heat-inducible transcription repressor HrcA</fullName>
    </recommendedName>
</protein>
<evidence type="ECO:0000313" key="10">
    <source>
        <dbReference type="Proteomes" id="UP000259173"/>
    </source>
</evidence>
<dbReference type="EMBL" id="AWFH01000056">
    <property type="protein sequence ID" value="KCZ58460.1"/>
    <property type="molecule type" value="Genomic_DNA"/>
</dbReference>
<keyword evidence="4 5" id="KW-0804">Transcription</keyword>
<dbReference type="InterPro" id="IPR036388">
    <property type="entry name" value="WH-like_DNA-bd_sf"/>
</dbReference>
<dbReference type="OrthoDB" id="9783139at2"/>
<dbReference type="Gene3D" id="3.30.450.40">
    <property type="match status" value="1"/>
</dbReference>
<dbReference type="InterPro" id="IPR002571">
    <property type="entry name" value="HrcA"/>
</dbReference>
<sequence length="363" mass="39101">MIPPLDTQSLLQRLDQRSRDIFREIVEGYLTTGEPVGSRTLSKGGIALSPASIRNVMADLTELGLLESPHISAGRAPTHTGLRLFVDGFLEIGEPSRGDRMEIDDRLKSAGTDIEAVMGEASNILSGLTGGAGLVSSPTRDAVVRHAEFVPLGGREALCVIVTEDGDVENRIVEVPEGLPSTTLMEAGNYLSTRVRGRTLSEVANDIRDELRNRRAALDQAASSLVEQGLAQWGGDAPGRGRSLIVRGRANLLEDAQAAEDLDRVRQLFNELERQQSLLDILDTTREADGVRLFIGAENQLFPLSGSSVIVAPYMGGEKQVIGALGVIGPTRLNYARVIPMVDYTAKVVGQILSARRKKDTQG</sequence>
<keyword evidence="9" id="KW-1185">Reference proteome</keyword>
<dbReference type="PANTHER" id="PTHR34824">
    <property type="entry name" value="HEAT-INDUCIBLE TRANSCRIPTION REPRESSOR HRCA"/>
    <property type="match status" value="1"/>
</dbReference>
<feature type="domain" description="Heat-inducible transcription repressor HrcA C-terminal" evidence="6">
    <location>
        <begin position="115"/>
        <end position="339"/>
    </location>
</feature>
<dbReference type="NCBIfam" id="TIGR00331">
    <property type="entry name" value="hrcA"/>
    <property type="match status" value="1"/>
</dbReference>
<dbReference type="PATRIC" id="fig|1280948.3.peg.2873"/>
<dbReference type="RefSeq" id="WP_035554205.1">
    <property type="nucleotide sequence ID" value="NZ_AWFH01000056.1"/>
</dbReference>
<name>A0A059DY10_9PROT</name>
<dbReference type="Proteomes" id="UP000259173">
    <property type="component" value="Unassembled WGS sequence"/>
</dbReference>
<dbReference type="InterPro" id="IPR021153">
    <property type="entry name" value="HrcA_C"/>
</dbReference>
<dbReference type="PIRSF" id="PIRSF005485">
    <property type="entry name" value="HrcA"/>
    <property type="match status" value="1"/>
</dbReference>
<reference evidence="7 10" key="2">
    <citation type="journal article" date="2018" name="Nat. Biotechnol.">
        <title>A standardized bacterial taxonomy based on genome phylogeny substantially revises the tree of life.</title>
        <authorList>
            <person name="Parks D.H."/>
            <person name="Chuvochina M."/>
            <person name="Waite D.W."/>
            <person name="Rinke C."/>
            <person name="Skarshewski A."/>
            <person name="Chaumeil P.A."/>
            <person name="Hugenholtz P."/>
        </authorList>
    </citation>
    <scope>NUCLEOTIDE SEQUENCE [LARGE SCALE GENOMIC DNA]</scope>
    <source>
        <strain evidence="7">UBA8557</strain>
    </source>
</reference>
<dbReference type="Pfam" id="PF01628">
    <property type="entry name" value="HrcA"/>
    <property type="match status" value="1"/>
</dbReference>
<evidence type="ECO:0000256" key="5">
    <source>
        <dbReference type="HAMAP-Rule" id="MF_00081"/>
    </source>
</evidence>